<evidence type="ECO:0000313" key="9">
    <source>
        <dbReference type="EMBL" id="GBG94079.1"/>
    </source>
</evidence>
<dbReference type="Pfam" id="PF03632">
    <property type="entry name" value="Glyco_hydro_65m"/>
    <property type="match status" value="1"/>
</dbReference>
<dbReference type="EMBL" id="BFFP01000005">
    <property type="protein sequence ID" value="GBG94079.1"/>
    <property type="molecule type" value="Genomic_DNA"/>
</dbReference>
<feature type="domain" description="Glycoside hydrolase family 65 N-terminal" evidence="8">
    <location>
        <begin position="14"/>
        <end position="265"/>
    </location>
</feature>
<dbReference type="Gene3D" id="2.60.420.10">
    <property type="entry name" value="Maltose phosphorylase, domain 3"/>
    <property type="match status" value="1"/>
</dbReference>
<feature type="binding site" evidence="5">
    <location>
        <begin position="591"/>
        <end position="592"/>
    </location>
    <ligand>
        <name>substrate</name>
    </ligand>
</feature>
<dbReference type="OrthoDB" id="9758855at2"/>
<dbReference type="Gene3D" id="1.50.10.10">
    <property type="match status" value="1"/>
</dbReference>
<dbReference type="PIRSF" id="PIRSF036289">
    <property type="entry name" value="Glycosyl_hydrolase_malt_phosph"/>
    <property type="match status" value="1"/>
</dbReference>
<dbReference type="AlphaFoldDB" id="A0A401IRB3"/>
<dbReference type="FunFam" id="2.60.420.10:FF:000001">
    <property type="entry name" value="Family 65 glycosyl hydrolase"/>
    <property type="match status" value="1"/>
</dbReference>
<name>A0A401IRB3_9LACO</name>
<evidence type="ECO:0000259" key="8">
    <source>
        <dbReference type="Pfam" id="PF03636"/>
    </source>
</evidence>
<dbReference type="PANTHER" id="PTHR11051">
    <property type="entry name" value="GLYCOSYL HYDROLASE-RELATED"/>
    <property type="match status" value="1"/>
</dbReference>
<dbReference type="RefSeq" id="WP_124975153.1">
    <property type="nucleotide sequence ID" value="NZ_BFFP01000005.1"/>
</dbReference>
<evidence type="ECO:0000259" key="7">
    <source>
        <dbReference type="Pfam" id="PF03633"/>
    </source>
</evidence>
<keyword evidence="2" id="KW-0328">Glycosyltransferase</keyword>
<evidence type="ECO:0000256" key="2">
    <source>
        <dbReference type="ARBA" id="ARBA00022676"/>
    </source>
</evidence>
<dbReference type="InterPro" id="IPR005194">
    <property type="entry name" value="Glyco_hydro_65_C"/>
</dbReference>
<evidence type="ECO:0000256" key="3">
    <source>
        <dbReference type="ARBA" id="ARBA00022679"/>
    </source>
</evidence>
<evidence type="ECO:0000256" key="5">
    <source>
        <dbReference type="PIRSR" id="PIRSR036289-51"/>
    </source>
</evidence>
<dbReference type="InterPro" id="IPR005195">
    <property type="entry name" value="Glyco_hydro_65_M"/>
</dbReference>
<dbReference type="Pfam" id="PF03633">
    <property type="entry name" value="Glyco_hydro_65C"/>
    <property type="match status" value="1"/>
</dbReference>
<organism evidence="9 10">
    <name type="scientific">Ligilactobacillus salitolerans</name>
    <dbReference type="NCBI Taxonomy" id="1808352"/>
    <lineage>
        <taxon>Bacteria</taxon>
        <taxon>Bacillati</taxon>
        <taxon>Bacillota</taxon>
        <taxon>Bacilli</taxon>
        <taxon>Lactobacillales</taxon>
        <taxon>Lactobacillaceae</taxon>
        <taxon>Ligilactobacillus</taxon>
    </lineage>
</organism>
<proteinExistence type="inferred from homology"/>
<dbReference type="GO" id="GO:0004553">
    <property type="term" value="F:hydrolase activity, hydrolyzing O-glycosyl compounds"/>
    <property type="evidence" value="ECO:0007669"/>
    <property type="project" value="TreeGrafter"/>
</dbReference>
<dbReference type="PANTHER" id="PTHR11051:SF14">
    <property type="entry name" value="MALTOSE PHOSPHORYLASE"/>
    <property type="match status" value="1"/>
</dbReference>
<feature type="domain" description="Glycoside hydrolase family 65 central catalytic" evidence="6">
    <location>
        <begin position="322"/>
        <end position="678"/>
    </location>
</feature>
<dbReference type="Proteomes" id="UP000286848">
    <property type="component" value="Unassembled WGS sequence"/>
</dbReference>
<feature type="binding site" evidence="5">
    <location>
        <begin position="357"/>
        <end position="358"/>
    </location>
    <ligand>
        <name>substrate</name>
    </ligand>
</feature>
<dbReference type="GO" id="GO:0005993">
    <property type="term" value="P:trehalose catabolic process"/>
    <property type="evidence" value="ECO:0007669"/>
    <property type="project" value="UniProtKB-ARBA"/>
</dbReference>
<keyword evidence="3" id="KW-0808">Transferase</keyword>
<comment type="similarity">
    <text evidence="1">Belongs to the glycosyl hydrolase 65 family.</text>
</comment>
<dbReference type="Pfam" id="PF03636">
    <property type="entry name" value="Glyco_hydro_65N"/>
    <property type="match status" value="1"/>
</dbReference>
<dbReference type="SUPFAM" id="SSF48208">
    <property type="entry name" value="Six-hairpin glycosidases"/>
    <property type="match status" value="1"/>
</dbReference>
<evidence type="ECO:0000313" key="10">
    <source>
        <dbReference type="Proteomes" id="UP000286848"/>
    </source>
</evidence>
<dbReference type="InterPro" id="IPR017045">
    <property type="entry name" value="Malt_Pase/Glycosyl_Hdrlase"/>
</dbReference>
<dbReference type="GO" id="GO:0030246">
    <property type="term" value="F:carbohydrate binding"/>
    <property type="evidence" value="ECO:0007669"/>
    <property type="project" value="InterPro"/>
</dbReference>
<keyword evidence="10" id="KW-1185">Reference proteome</keyword>
<protein>
    <submittedName>
        <fullName evidence="9">Maltose phosphorylase</fullName>
    </submittedName>
</protein>
<feature type="active site" description="Proton donor" evidence="4">
    <location>
        <position position="486"/>
    </location>
</feature>
<dbReference type="InterPro" id="IPR008928">
    <property type="entry name" value="6-hairpin_glycosidase_sf"/>
</dbReference>
<sequence length="754" mass="86225">MKRIFEIDPWKIVTHSLDQDNKRLQESITSLGNEYMGMRGMFEEKYSGDTHHGIYLGGVWYPDKTRVGWWKNGYPAYFGKVINAVDFVSVDLQINGESIDLARDRYTDFDLELDMQRGILRRSFTVFKGDAKVRLHSERFVSTACKELYANRLTFENLGKKAVELSISSVIDANVFNEDANYDEQFWDVLAHQAKGQELTMTSQTIPNSFGTPQFIVAMKAVHQTSLTFQKNETSPKTVAALWSGELGPGDQAEFEKKVLVTTSRDYPSQEKIELAAERLASQQGGRAFAELLAEHAAIWEKRWEKSDVVIEGNAESQQGIRFNLFQLFSTYYGNDARLNIGPKGFTGEKYGGATYWDTEAFAFPFYLGATPAKVTRNLLQYRHDQLPGAFHNAQEQGLDGALFPMVTFNGIECHNEWEITFEEIHRNGSIAYAIYNYTRYTGDQEYVHHEGFDVLVGIARFWADRVHYSARKGQYMIHGVTGPNEYENNVNNNWYTNLLAKWCLGYTDQIAQEVSDQKLAELSLDQKERSRWREISNQMYLPADSNLGIFVQHDTFLDKDLTPVKDLPQDQLPLNQHWSWDHILRSPYIKQADVLQGIYYFIDQFSEEEKRRNFDFYEPLTVHESSLSAATHAVLAADLHKEDKAFEMYSRTARLDLDNYNNDTEDGLHITSMTGSWLAIVQGFAGLRVNADHLSFAPFLPKEWTAYSFRINFRGRLVSVAVNTEGTKLALLSGDDLEVILNGTPVFLETEGK</sequence>
<evidence type="ECO:0000256" key="1">
    <source>
        <dbReference type="ARBA" id="ARBA00006768"/>
    </source>
</evidence>
<dbReference type="InterPro" id="IPR011013">
    <property type="entry name" value="Gal_mutarotase_sf_dom"/>
</dbReference>
<feature type="domain" description="Glycoside hydrolase family 65 C-terminal" evidence="7">
    <location>
        <begin position="688"/>
        <end position="747"/>
    </location>
</feature>
<gene>
    <name evidence="9" type="primary">mapA</name>
    <name evidence="9" type="ORF">LFYK43_05380</name>
</gene>
<dbReference type="SUPFAM" id="SSF74650">
    <property type="entry name" value="Galactose mutarotase-like"/>
    <property type="match status" value="1"/>
</dbReference>
<dbReference type="InterPro" id="IPR037018">
    <property type="entry name" value="GH65_N"/>
</dbReference>
<accession>A0A401IRB3</accession>
<reference evidence="9 10" key="1">
    <citation type="journal article" date="2019" name="Int. J. Syst. Evol. Microbiol.">
        <title>Lactobacillus salitolerans sp. nov., a novel lactic acid bacterium isolated from spent mushroom substrates.</title>
        <authorList>
            <person name="Tohno M."/>
            <person name="Tanizawa Y."/>
            <person name="Kojima Y."/>
            <person name="Sakamoto M."/>
            <person name="Nakamura Y."/>
            <person name="Ohkuma M."/>
            <person name="Kobayashi H."/>
        </authorList>
    </citation>
    <scope>NUCLEOTIDE SEQUENCE [LARGE SCALE GENOMIC DNA]</scope>
    <source>
        <strain evidence="9 10">YK43</strain>
    </source>
</reference>
<comment type="caution">
    <text evidence="9">The sequence shown here is derived from an EMBL/GenBank/DDBJ whole genome shotgun (WGS) entry which is preliminary data.</text>
</comment>
<dbReference type="InterPro" id="IPR005196">
    <property type="entry name" value="Glyco_hydro_65_N"/>
</dbReference>
<dbReference type="InterPro" id="IPR012341">
    <property type="entry name" value="6hp_glycosidase-like_sf"/>
</dbReference>
<evidence type="ECO:0000256" key="4">
    <source>
        <dbReference type="PIRSR" id="PIRSR036289-50"/>
    </source>
</evidence>
<dbReference type="GO" id="GO:0047656">
    <property type="term" value="F:alpha,alpha-trehalose phosphorylase activity"/>
    <property type="evidence" value="ECO:0007669"/>
    <property type="project" value="UniProtKB-ARBA"/>
</dbReference>
<dbReference type="NCBIfam" id="NF010380">
    <property type="entry name" value="PRK13807.1"/>
    <property type="match status" value="1"/>
</dbReference>
<evidence type="ECO:0000259" key="6">
    <source>
        <dbReference type="Pfam" id="PF03632"/>
    </source>
</evidence>
<dbReference type="Gene3D" id="2.70.98.40">
    <property type="entry name" value="Glycoside hydrolase, family 65, N-terminal domain"/>
    <property type="match status" value="1"/>
</dbReference>